<feature type="repeat" description="TPR" evidence="1">
    <location>
        <begin position="533"/>
        <end position="566"/>
    </location>
</feature>
<dbReference type="Pfam" id="PF13181">
    <property type="entry name" value="TPR_8"/>
    <property type="match status" value="1"/>
</dbReference>
<reference evidence="3 4" key="1">
    <citation type="submission" date="2023-07" db="EMBL/GenBank/DDBJ databases">
        <title>Sorghum-associated microbial communities from plants grown in Nebraska, USA.</title>
        <authorList>
            <person name="Schachtman D."/>
        </authorList>
    </citation>
    <scope>NUCLEOTIDE SEQUENCE [LARGE SCALE GENOMIC DNA]</scope>
    <source>
        <strain evidence="3 4">BE190</strain>
    </source>
</reference>
<dbReference type="EMBL" id="JAVDVX010000001">
    <property type="protein sequence ID" value="MDR7088685.1"/>
    <property type="molecule type" value="Genomic_DNA"/>
</dbReference>
<accession>A0ABU1UU52</accession>
<feature type="transmembrane region" description="Helical" evidence="2">
    <location>
        <begin position="297"/>
        <end position="318"/>
    </location>
</feature>
<organism evidence="3 4">
    <name type="scientific">Cellvibrio fibrivorans</name>
    <dbReference type="NCBI Taxonomy" id="126350"/>
    <lineage>
        <taxon>Bacteria</taxon>
        <taxon>Pseudomonadati</taxon>
        <taxon>Pseudomonadota</taxon>
        <taxon>Gammaproteobacteria</taxon>
        <taxon>Cellvibrionales</taxon>
        <taxon>Cellvibrionaceae</taxon>
        <taxon>Cellvibrio</taxon>
    </lineage>
</organism>
<gene>
    <name evidence="3" type="ORF">J2X05_000688</name>
</gene>
<comment type="caution">
    <text evidence="3">The sequence shown here is derived from an EMBL/GenBank/DDBJ whole genome shotgun (WGS) entry which is preliminary data.</text>
</comment>
<feature type="repeat" description="TPR" evidence="1">
    <location>
        <begin position="567"/>
        <end position="600"/>
    </location>
</feature>
<feature type="transmembrane region" description="Helical" evidence="2">
    <location>
        <begin position="219"/>
        <end position="242"/>
    </location>
</feature>
<feature type="transmembrane region" description="Helical" evidence="2">
    <location>
        <begin position="354"/>
        <end position="371"/>
    </location>
</feature>
<evidence type="ECO:0000313" key="3">
    <source>
        <dbReference type="EMBL" id="MDR7088685.1"/>
    </source>
</evidence>
<evidence type="ECO:0000256" key="2">
    <source>
        <dbReference type="SAM" id="Phobius"/>
    </source>
</evidence>
<dbReference type="Gene3D" id="1.25.40.10">
    <property type="entry name" value="Tetratricopeptide repeat domain"/>
    <property type="match status" value="1"/>
</dbReference>
<keyword evidence="2" id="KW-1133">Transmembrane helix</keyword>
<protein>
    <submittedName>
        <fullName evidence="3">Tetratricopeptide (TPR) repeat protein</fullName>
    </submittedName>
</protein>
<sequence length="616" mass="69954">MPHVEDKSSILPVTNKALEFVALFALALIAHAVVLQFIFPGYYDPLWPLHSDFYLPTNISNSGLGVLNYLSKPRPSGMAFFFLIGRFGVHGSIAAIIFVTLMNVAMTATIAKNLLNISFNFQFLATYIIYIFLLFSHPYFYSFYAHDAFSQLSYFFLLIGVLFYSFFFKKSFKISVLLLFIFSLLAFLAKETFGLAAIAVSLVWLLYHQKKSVKEAIAPTASVFLALCIVFIYSFTIKSAFITNSNDAYRVEFNPLSIMSNWFEYVSLGYNVASLVGLLLIGALVWYKFQVKNKSSVFFYAACLLGFIAALLPNSLLASHVHPGYSWTGAYLSFAIIFLVASPHIIHGWKRPQIGLFIGLLLMVGFISHVVNIKKYSSSANQWVLIQEDIQRNLLNSLKMLVEDLDEKESEHILITGISFPYEPFHYGNSLNNYLSNYDVKIDVLSYSQESTATQRGKYISKIPVSNELDLSKYSRIWLFGNDGRFIYLFKNEKINDLFPLKKYILFPEVGDVLGVNFLSFTSDDSLTSFADGYKLLNAGNTYLIYQQTDLAINAYKQSARLIPDNPYPWYMIGIELEKQNKLEEAKTYLNKAVELDPGNLNENFRSALMRVTSHK</sequence>
<keyword evidence="4" id="KW-1185">Reference proteome</keyword>
<dbReference type="Proteomes" id="UP001253595">
    <property type="component" value="Unassembled WGS sequence"/>
</dbReference>
<keyword evidence="2" id="KW-0812">Transmembrane</keyword>
<dbReference type="InterPro" id="IPR011990">
    <property type="entry name" value="TPR-like_helical_dom_sf"/>
</dbReference>
<name>A0ABU1UU52_9GAMM</name>
<feature type="transmembrane region" description="Helical" evidence="2">
    <location>
        <begin position="78"/>
        <end position="101"/>
    </location>
</feature>
<feature type="transmembrane region" description="Helical" evidence="2">
    <location>
        <begin position="174"/>
        <end position="207"/>
    </location>
</feature>
<feature type="transmembrane region" description="Helical" evidence="2">
    <location>
        <begin position="324"/>
        <end position="342"/>
    </location>
</feature>
<proteinExistence type="predicted"/>
<keyword evidence="1" id="KW-0802">TPR repeat</keyword>
<dbReference type="RefSeq" id="WP_310068622.1">
    <property type="nucleotide sequence ID" value="NZ_JAVDVX010000001.1"/>
</dbReference>
<evidence type="ECO:0000256" key="1">
    <source>
        <dbReference type="PROSITE-ProRule" id="PRU00339"/>
    </source>
</evidence>
<feature type="transmembrane region" description="Helical" evidence="2">
    <location>
        <begin position="262"/>
        <end position="285"/>
    </location>
</feature>
<feature type="transmembrane region" description="Helical" evidence="2">
    <location>
        <begin position="20"/>
        <end position="41"/>
    </location>
</feature>
<dbReference type="PROSITE" id="PS50005">
    <property type="entry name" value="TPR"/>
    <property type="match status" value="2"/>
</dbReference>
<dbReference type="InterPro" id="IPR019734">
    <property type="entry name" value="TPR_rpt"/>
</dbReference>
<keyword evidence="2" id="KW-0472">Membrane</keyword>
<feature type="transmembrane region" description="Helical" evidence="2">
    <location>
        <begin position="152"/>
        <end position="168"/>
    </location>
</feature>
<feature type="transmembrane region" description="Helical" evidence="2">
    <location>
        <begin position="121"/>
        <end position="140"/>
    </location>
</feature>
<dbReference type="SMART" id="SM00028">
    <property type="entry name" value="TPR"/>
    <property type="match status" value="2"/>
</dbReference>
<dbReference type="SUPFAM" id="SSF48452">
    <property type="entry name" value="TPR-like"/>
    <property type="match status" value="1"/>
</dbReference>
<evidence type="ECO:0000313" key="4">
    <source>
        <dbReference type="Proteomes" id="UP001253595"/>
    </source>
</evidence>